<comment type="caution">
    <text evidence="1">The sequence shown here is derived from an EMBL/GenBank/DDBJ whole genome shotgun (WGS) entry which is preliminary data.</text>
</comment>
<keyword evidence="2" id="KW-1185">Reference proteome</keyword>
<sequence>MFLRVPANWKSALLIPGESLLMWSSLVAHELNFPLQNTLMITSSLVIPLLTSWVLTGCSPFYPMSSSCHMLTARDIPPCGNSPFEFNGTGEAMSVWSRVLVARIVSNCMHNL</sequence>
<accession>A0A2P5B1C6</accession>
<organism evidence="1 2">
    <name type="scientific">Trema orientale</name>
    <name type="common">Charcoal tree</name>
    <name type="synonym">Celtis orientalis</name>
    <dbReference type="NCBI Taxonomy" id="63057"/>
    <lineage>
        <taxon>Eukaryota</taxon>
        <taxon>Viridiplantae</taxon>
        <taxon>Streptophyta</taxon>
        <taxon>Embryophyta</taxon>
        <taxon>Tracheophyta</taxon>
        <taxon>Spermatophyta</taxon>
        <taxon>Magnoliopsida</taxon>
        <taxon>eudicotyledons</taxon>
        <taxon>Gunneridae</taxon>
        <taxon>Pentapetalae</taxon>
        <taxon>rosids</taxon>
        <taxon>fabids</taxon>
        <taxon>Rosales</taxon>
        <taxon>Cannabaceae</taxon>
        <taxon>Trema</taxon>
    </lineage>
</organism>
<feature type="non-terminal residue" evidence="1">
    <location>
        <position position="112"/>
    </location>
</feature>
<dbReference type="Proteomes" id="UP000237000">
    <property type="component" value="Unassembled WGS sequence"/>
</dbReference>
<protein>
    <submittedName>
        <fullName evidence="1">Uncharacterized protein</fullName>
    </submittedName>
</protein>
<reference evidence="2" key="1">
    <citation type="submission" date="2016-06" db="EMBL/GenBank/DDBJ databases">
        <title>Parallel loss of symbiosis genes in relatives of nitrogen-fixing non-legume Parasponia.</title>
        <authorList>
            <person name="Van Velzen R."/>
            <person name="Holmer R."/>
            <person name="Bu F."/>
            <person name="Rutten L."/>
            <person name="Van Zeijl A."/>
            <person name="Liu W."/>
            <person name="Santuari L."/>
            <person name="Cao Q."/>
            <person name="Sharma T."/>
            <person name="Shen D."/>
            <person name="Roswanjaya Y."/>
            <person name="Wardhani T."/>
            <person name="Kalhor M.S."/>
            <person name="Jansen J."/>
            <person name="Van den Hoogen J."/>
            <person name="Gungor B."/>
            <person name="Hartog M."/>
            <person name="Hontelez J."/>
            <person name="Verver J."/>
            <person name="Yang W.-C."/>
            <person name="Schijlen E."/>
            <person name="Repin R."/>
            <person name="Schilthuizen M."/>
            <person name="Schranz E."/>
            <person name="Heidstra R."/>
            <person name="Miyata K."/>
            <person name="Fedorova E."/>
            <person name="Kohlen W."/>
            <person name="Bisseling T."/>
            <person name="Smit S."/>
            <person name="Geurts R."/>
        </authorList>
    </citation>
    <scope>NUCLEOTIDE SEQUENCE [LARGE SCALE GENOMIC DNA]</scope>
    <source>
        <strain evidence="2">cv. RG33-2</strain>
    </source>
</reference>
<proteinExistence type="predicted"/>
<dbReference type="InParanoid" id="A0A2P5B1C6"/>
<dbReference type="EMBL" id="JXTC01000632">
    <property type="protein sequence ID" value="PON42620.1"/>
    <property type="molecule type" value="Genomic_DNA"/>
</dbReference>
<dbReference type="AlphaFoldDB" id="A0A2P5B1C6"/>
<gene>
    <name evidence="1" type="ORF">TorRG33x02_335420</name>
</gene>
<evidence type="ECO:0000313" key="1">
    <source>
        <dbReference type="EMBL" id="PON42620.1"/>
    </source>
</evidence>
<evidence type="ECO:0000313" key="2">
    <source>
        <dbReference type="Proteomes" id="UP000237000"/>
    </source>
</evidence>
<name>A0A2P5B1C6_TREOI</name>